<evidence type="ECO:0000313" key="2">
    <source>
        <dbReference type="Proteomes" id="UP000005446"/>
    </source>
</evidence>
<dbReference type="AlphaFoldDB" id="H0EIU6"/>
<organism evidence="1 2">
    <name type="scientific">Glarea lozoyensis (strain ATCC 74030 / MF5533)</name>
    <dbReference type="NCBI Taxonomy" id="1104152"/>
    <lineage>
        <taxon>Eukaryota</taxon>
        <taxon>Fungi</taxon>
        <taxon>Dikarya</taxon>
        <taxon>Ascomycota</taxon>
        <taxon>Pezizomycotina</taxon>
        <taxon>Leotiomycetes</taxon>
        <taxon>Helotiales</taxon>
        <taxon>Helotiaceae</taxon>
        <taxon>Glarea</taxon>
    </lineage>
</organism>
<protein>
    <submittedName>
        <fullName evidence="1">Uncharacterized protein</fullName>
    </submittedName>
</protein>
<proteinExistence type="predicted"/>
<keyword evidence="2" id="KW-1185">Reference proteome</keyword>
<dbReference type="InParanoid" id="H0EIU6"/>
<accession>H0EIU6</accession>
<dbReference type="HOGENOM" id="CLU_3335702_0_0_1"/>
<comment type="caution">
    <text evidence="1">The sequence shown here is derived from an EMBL/GenBank/DDBJ whole genome shotgun (WGS) entry which is preliminary data.</text>
</comment>
<reference evidence="1 2" key="1">
    <citation type="journal article" date="2012" name="Eukaryot. Cell">
        <title>Genome sequence of the fungus Glarea lozoyensis: the first genome sequence of a species from the Helotiaceae family.</title>
        <authorList>
            <person name="Youssar L."/>
            <person name="Gruening B.A."/>
            <person name="Erxleben A."/>
            <person name="Guenther S."/>
            <person name="Huettel W."/>
        </authorList>
    </citation>
    <scope>NUCLEOTIDE SEQUENCE [LARGE SCALE GENOMIC DNA]</scope>
    <source>
        <strain evidence="2">ATCC 74030 / MF5533</strain>
    </source>
</reference>
<dbReference type="OrthoDB" id="429813at2759"/>
<gene>
    <name evidence="1" type="ORF">M7I_2462</name>
</gene>
<evidence type="ECO:0000313" key="1">
    <source>
        <dbReference type="EMBL" id="EHL01577.1"/>
    </source>
</evidence>
<dbReference type="Proteomes" id="UP000005446">
    <property type="component" value="Unassembled WGS sequence"/>
</dbReference>
<name>H0EIU6_GLAL7</name>
<dbReference type="EMBL" id="AGUE01000049">
    <property type="protein sequence ID" value="EHL01577.1"/>
    <property type="molecule type" value="Genomic_DNA"/>
</dbReference>
<sequence>MLDSEEALSWLRKMDIVGVGGAALPPTTGDMLVMEGSK</sequence>